<keyword evidence="8" id="KW-1185">Reference proteome</keyword>
<feature type="compositionally biased region" description="Low complexity" evidence="5">
    <location>
        <begin position="57"/>
        <end position="78"/>
    </location>
</feature>
<dbReference type="GO" id="GO:0008270">
    <property type="term" value="F:zinc ion binding"/>
    <property type="evidence" value="ECO:0007669"/>
    <property type="project" value="UniProtKB-KW"/>
</dbReference>
<evidence type="ECO:0000256" key="1">
    <source>
        <dbReference type="ARBA" id="ARBA00022723"/>
    </source>
</evidence>
<dbReference type="SUPFAM" id="SSF57903">
    <property type="entry name" value="FYVE/PHD zinc finger"/>
    <property type="match status" value="1"/>
</dbReference>
<comment type="caution">
    <text evidence="7">The sequence shown here is derived from an EMBL/GenBank/DDBJ whole genome shotgun (WGS) entry which is preliminary data.</text>
</comment>
<evidence type="ECO:0000256" key="3">
    <source>
        <dbReference type="ARBA" id="ARBA00022833"/>
    </source>
</evidence>
<protein>
    <submittedName>
        <fullName evidence="7">Vacuolar segregation protein pep7</fullName>
    </submittedName>
</protein>
<evidence type="ECO:0000256" key="4">
    <source>
        <dbReference type="PROSITE-ProRule" id="PRU00091"/>
    </source>
</evidence>
<reference evidence="7" key="1">
    <citation type="journal article" date="2023" name="Mol. Phylogenet. Evol.">
        <title>Genome-scale phylogeny and comparative genomics of the fungal order Sordariales.</title>
        <authorList>
            <person name="Hensen N."/>
            <person name="Bonometti L."/>
            <person name="Westerberg I."/>
            <person name="Brannstrom I.O."/>
            <person name="Guillou S."/>
            <person name="Cros-Aarteil S."/>
            <person name="Calhoun S."/>
            <person name="Haridas S."/>
            <person name="Kuo A."/>
            <person name="Mondo S."/>
            <person name="Pangilinan J."/>
            <person name="Riley R."/>
            <person name="LaButti K."/>
            <person name="Andreopoulos B."/>
            <person name="Lipzen A."/>
            <person name="Chen C."/>
            <person name="Yan M."/>
            <person name="Daum C."/>
            <person name="Ng V."/>
            <person name="Clum A."/>
            <person name="Steindorff A."/>
            <person name="Ohm R.A."/>
            <person name="Martin F."/>
            <person name="Silar P."/>
            <person name="Natvig D.O."/>
            <person name="Lalanne C."/>
            <person name="Gautier V."/>
            <person name="Ament-Velasquez S.L."/>
            <person name="Kruys A."/>
            <person name="Hutchinson M.I."/>
            <person name="Powell A.J."/>
            <person name="Barry K."/>
            <person name="Miller A.N."/>
            <person name="Grigoriev I.V."/>
            <person name="Debuchy R."/>
            <person name="Gladieux P."/>
            <person name="Hiltunen Thoren M."/>
            <person name="Johannesson H."/>
        </authorList>
    </citation>
    <scope>NUCLEOTIDE SEQUENCE</scope>
    <source>
        <strain evidence="7">PSN324</strain>
    </source>
</reference>
<feature type="region of interest" description="Disordered" evidence="5">
    <location>
        <begin position="248"/>
        <end position="276"/>
    </location>
</feature>
<organism evidence="7 8">
    <name type="scientific">Cladorrhinum samala</name>
    <dbReference type="NCBI Taxonomy" id="585594"/>
    <lineage>
        <taxon>Eukaryota</taxon>
        <taxon>Fungi</taxon>
        <taxon>Dikarya</taxon>
        <taxon>Ascomycota</taxon>
        <taxon>Pezizomycotina</taxon>
        <taxon>Sordariomycetes</taxon>
        <taxon>Sordariomycetidae</taxon>
        <taxon>Sordariales</taxon>
        <taxon>Podosporaceae</taxon>
        <taxon>Cladorrhinum</taxon>
    </lineage>
</organism>
<dbReference type="AlphaFoldDB" id="A0AAV9HNA2"/>
<dbReference type="InterPro" id="IPR017455">
    <property type="entry name" value="Znf_FYVE-rel"/>
</dbReference>
<proteinExistence type="predicted"/>
<dbReference type="InterPro" id="IPR011011">
    <property type="entry name" value="Znf_FYVE_PHD"/>
</dbReference>
<feature type="region of interest" description="Disordered" evidence="5">
    <location>
        <begin position="1"/>
        <end position="86"/>
    </location>
</feature>
<dbReference type="Pfam" id="PF01363">
    <property type="entry name" value="FYVE"/>
    <property type="match status" value="1"/>
</dbReference>
<evidence type="ECO:0000259" key="6">
    <source>
        <dbReference type="PROSITE" id="PS50178"/>
    </source>
</evidence>
<evidence type="ECO:0000313" key="7">
    <source>
        <dbReference type="EMBL" id="KAK4460536.1"/>
    </source>
</evidence>
<feature type="domain" description="FYVE-type" evidence="6">
    <location>
        <begin position="187"/>
        <end position="242"/>
    </location>
</feature>
<dbReference type="SMART" id="SM00064">
    <property type="entry name" value="FYVE"/>
    <property type="match status" value="1"/>
</dbReference>
<evidence type="ECO:0000256" key="5">
    <source>
        <dbReference type="SAM" id="MobiDB-lite"/>
    </source>
</evidence>
<reference evidence="7" key="2">
    <citation type="submission" date="2023-06" db="EMBL/GenBank/DDBJ databases">
        <authorList>
            <consortium name="Lawrence Berkeley National Laboratory"/>
            <person name="Mondo S.J."/>
            <person name="Hensen N."/>
            <person name="Bonometti L."/>
            <person name="Westerberg I."/>
            <person name="Brannstrom I.O."/>
            <person name="Guillou S."/>
            <person name="Cros-Aarteil S."/>
            <person name="Calhoun S."/>
            <person name="Haridas S."/>
            <person name="Kuo A."/>
            <person name="Pangilinan J."/>
            <person name="Riley R."/>
            <person name="Labutti K."/>
            <person name="Andreopoulos B."/>
            <person name="Lipzen A."/>
            <person name="Chen C."/>
            <person name="Yanf M."/>
            <person name="Daum C."/>
            <person name="Ng V."/>
            <person name="Clum A."/>
            <person name="Steindorff A."/>
            <person name="Ohm R."/>
            <person name="Martin F."/>
            <person name="Silar P."/>
            <person name="Natvig D."/>
            <person name="Lalanne C."/>
            <person name="Gautier V."/>
            <person name="Ament-Velasquez S.L."/>
            <person name="Kruys A."/>
            <person name="Hutchinson M.I."/>
            <person name="Powell A.J."/>
            <person name="Barry K."/>
            <person name="Miller A.N."/>
            <person name="Grigoriev I.V."/>
            <person name="Debuchy R."/>
            <person name="Gladieux P."/>
            <person name="Thoren M.H."/>
            <person name="Johannesson H."/>
        </authorList>
    </citation>
    <scope>NUCLEOTIDE SEQUENCE</scope>
    <source>
        <strain evidence="7">PSN324</strain>
    </source>
</reference>
<dbReference type="PANTHER" id="PTHR23164">
    <property type="entry name" value="EARLY ENDOSOME ANTIGEN 1"/>
    <property type="match status" value="1"/>
</dbReference>
<keyword evidence="3" id="KW-0862">Zinc</keyword>
<dbReference type="InterPro" id="IPR000306">
    <property type="entry name" value="Znf_FYVE"/>
</dbReference>
<feature type="compositionally biased region" description="Low complexity" evidence="5">
    <location>
        <begin position="248"/>
        <end position="265"/>
    </location>
</feature>
<keyword evidence="2 4" id="KW-0863">Zinc-finger</keyword>
<feature type="compositionally biased region" description="Low complexity" evidence="5">
    <location>
        <begin position="8"/>
        <end position="49"/>
    </location>
</feature>
<dbReference type="Gene3D" id="3.30.40.10">
    <property type="entry name" value="Zinc/RING finger domain, C3HC4 (zinc finger)"/>
    <property type="match status" value="1"/>
</dbReference>
<dbReference type="InterPro" id="IPR013083">
    <property type="entry name" value="Znf_RING/FYVE/PHD"/>
</dbReference>
<dbReference type="EMBL" id="MU865010">
    <property type="protein sequence ID" value="KAK4460536.1"/>
    <property type="molecule type" value="Genomic_DNA"/>
</dbReference>
<evidence type="ECO:0000256" key="2">
    <source>
        <dbReference type="ARBA" id="ARBA00022771"/>
    </source>
</evidence>
<evidence type="ECO:0000313" key="8">
    <source>
        <dbReference type="Proteomes" id="UP001321749"/>
    </source>
</evidence>
<accession>A0AAV9HNA2</accession>
<dbReference type="Proteomes" id="UP001321749">
    <property type="component" value="Unassembled WGS sequence"/>
</dbReference>
<keyword evidence="1" id="KW-0479">Metal-binding</keyword>
<dbReference type="PANTHER" id="PTHR23164:SF30">
    <property type="entry name" value="EARLY ENDOSOME ANTIGEN 1"/>
    <property type="match status" value="1"/>
</dbReference>
<dbReference type="CDD" id="cd15760">
    <property type="entry name" value="FYVE_scVPS27p_like"/>
    <property type="match status" value="1"/>
</dbReference>
<name>A0AAV9HNA2_9PEZI</name>
<gene>
    <name evidence="7" type="ORF">QBC42DRAFT_105011</name>
</gene>
<dbReference type="PROSITE" id="PS50178">
    <property type="entry name" value="ZF_FYVE"/>
    <property type="match status" value="1"/>
</dbReference>
<sequence>MATDLVMPQLPAYPQQQTQQQQQQQRFYSSPQKQQKNAFRAQPQLAYQPAPLPTPYPSATNKTQISPLSTSGSSQTSPKNYTAREESKPYIPAVLRRNEFPPINISTEAELVMQERSDEQPLRPNSSFMSLGGLGALGRLSRRSTGDSAKHVDGSWNLDLFPEPTGAPTRKNWKPDSESIICDDARCKKYFGYFTRRHHCRKCGHIFCDTHSNYEVPLDQDANYNPRGAMSRACAYCYMEFQEWRSRTNSQSSRGSSSDGSTKGGNLAQSNTGPVVGSSPIVSVGNGLMFAPSRAAEIAHSVPRDWNWSTF</sequence>